<keyword evidence="3" id="KW-1185">Reference proteome</keyword>
<dbReference type="RefSeq" id="WP_207977283.1">
    <property type="nucleotide sequence ID" value="NZ_JAGDEL010000005.1"/>
</dbReference>
<accession>A0ABS3N0U3</accession>
<evidence type="ECO:0000313" key="3">
    <source>
        <dbReference type="Proteomes" id="UP000663981"/>
    </source>
</evidence>
<dbReference type="SUPFAM" id="SSF48452">
    <property type="entry name" value="TPR-like"/>
    <property type="match status" value="1"/>
</dbReference>
<dbReference type="EMBL" id="JAGDEL010000005">
    <property type="protein sequence ID" value="MBO1511877.1"/>
    <property type="molecule type" value="Genomic_DNA"/>
</dbReference>
<reference evidence="2 3" key="1">
    <citation type="submission" date="2021-03" db="EMBL/GenBank/DDBJ databases">
        <title>Whole genome sequence of Metabacillus bambusae BG109.</title>
        <authorList>
            <person name="Jeong J.W."/>
        </authorList>
    </citation>
    <scope>NUCLEOTIDE SEQUENCE [LARGE SCALE GENOMIC DNA]</scope>
    <source>
        <strain evidence="2 3">BG109</strain>
    </source>
</reference>
<proteinExistence type="predicted"/>
<dbReference type="Proteomes" id="UP000663981">
    <property type="component" value="Unassembled WGS sequence"/>
</dbReference>
<protein>
    <submittedName>
        <fullName evidence="2">Tetratricopeptide repeat protein</fullName>
    </submittedName>
</protein>
<sequence length="604" mass="71190">MNRNWSIQELKGYLHNMEESAMQFYKVKKGIIERPKPKFRLDFDGIKEDKEQKKKDERRKRDELKPALIQQNELYYFGPAKVAIDLTREGLNAYKAGDVNDAIAKLEQAVENFSGNPDLSFNLGKMYLESGMDVAGGLLHLIEYLLSNTNEYYSKELSKILHLTRSKKLWKGYIDNEEYEIHFEIDDDMVHFDEIPKDFTFQFYLPYKVPVSLDLERKDKEKIEMVDYQFLKEIFTIDESLQTNLFEITINKGSFTPFVKEFYGTLLELSYDDEVPELTSFKDLHIEQLEQEHYYEGQFNEPKEVAFDNLNNQLVSVSLVEIHKENRDEFLDLFTGFAKKYLINEKSDEELDQEEDEWEYRQQEEYDSLGRFEMESFLYEEYQSFVGNSQLYGDVSVILYNLENNVPDPYETKNELVFKEKQEMYMAIWGDVFDAVKPQGIANGAITFGGEKKNEVQVVKKLDDSSEEKLHEILGQVRSEKVKKLLTAHFNDIFDTLEDKAHLSMVPMRLTLEVILQESSLKIGINLLNGDRRKTLHHLIEETKKKRRYPKKINDQMYNIRTMANSSLHYDALEEYISINEVEVKELLSQLLNIVEYFVKRFGL</sequence>
<evidence type="ECO:0000313" key="2">
    <source>
        <dbReference type="EMBL" id="MBO1511877.1"/>
    </source>
</evidence>
<name>A0ABS3N0U3_9BACI</name>
<organism evidence="2 3">
    <name type="scientific">Metabacillus bambusae</name>
    <dbReference type="NCBI Taxonomy" id="2795218"/>
    <lineage>
        <taxon>Bacteria</taxon>
        <taxon>Bacillati</taxon>
        <taxon>Bacillota</taxon>
        <taxon>Bacilli</taxon>
        <taxon>Bacillales</taxon>
        <taxon>Bacillaceae</taxon>
        <taxon>Metabacillus</taxon>
    </lineage>
</organism>
<dbReference type="InterPro" id="IPR011990">
    <property type="entry name" value="TPR-like_helical_dom_sf"/>
</dbReference>
<feature type="region of interest" description="Disordered" evidence="1">
    <location>
        <begin position="43"/>
        <end position="62"/>
    </location>
</feature>
<dbReference type="Gene3D" id="1.25.40.10">
    <property type="entry name" value="Tetratricopeptide repeat domain"/>
    <property type="match status" value="1"/>
</dbReference>
<gene>
    <name evidence="2" type="ORF">I7822_09360</name>
</gene>
<comment type="caution">
    <text evidence="2">The sequence shown here is derived from an EMBL/GenBank/DDBJ whole genome shotgun (WGS) entry which is preliminary data.</text>
</comment>
<evidence type="ECO:0000256" key="1">
    <source>
        <dbReference type="SAM" id="MobiDB-lite"/>
    </source>
</evidence>